<keyword evidence="1" id="KW-0472">Membrane</keyword>
<name>A0A5J4P0F2_9TREM</name>
<proteinExistence type="predicted"/>
<keyword evidence="3" id="KW-1185">Reference proteome</keyword>
<evidence type="ECO:0000256" key="1">
    <source>
        <dbReference type="SAM" id="Phobius"/>
    </source>
</evidence>
<accession>A0A5J4P0F2</accession>
<evidence type="ECO:0000313" key="2">
    <source>
        <dbReference type="EMBL" id="KAA3681303.1"/>
    </source>
</evidence>
<protein>
    <submittedName>
        <fullName evidence="2">Uncharacterized protein</fullName>
    </submittedName>
</protein>
<feature type="transmembrane region" description="Helical" evidence="1">
    <location>
        <begin position="21"/>
        <end position="41"/>
    </location>
</feature>
<comment type="caution">
    <text evidence="2">The sequence shown here is derived from an EMBL/GenBank/DDBJ whole genome shotgun (WGS) entry which is preliminary data.</text>
</comment>
<sequence>MHSCQTLKKPRRRRSSLNTTFLHNICLLTHFPMMSVIFGGVDGLLVEDVVDLLRGCFMRIYSALSWQYQNIKGVLDTCLFRGTSGSRIVLFDEKGQQLGFAEGPHTNQWVSADNLYSTSKPLDNTASYRMIAKYCCGSCQFVFLD</sequence>
<evidence type="ECO:0000313" key="3">
    <source>
        <dbReference type="Proteomes" id="UP000324629"/>
    </source>
</evidence>
<dbReference type="AlphaFoldDB" id="A0A5J4P0F2"/>
<dbReference type="EMBL" id="QNGE01000232">
    <property type="protein sequence ID" value="KAA3681303.1"/>
    <property type="molecule type" value="Genomic_DNA"/>
</dbReference>
<gene>
    <name evidence="2" type="ORF">DEA37_0010556</name>
</gene>
<organism evidence="2 3">
    <name type="scientific">Paragonimus westermani</name>
    <dbReference type="NCBI Taxonomy" id="34504"/>
    <lineage>
        <taxon>Eukaryota</taxon>
        <taxon>Metazoa</taxon>
        <taxon>Spiralia</taxon>
        <taxon>Lophotrochozoa</taxon>
        <taxon>Platyhelminthes</taxon>
        <taxon>Trematoda</taxon>
        <taxon>Digenea</taxon>
        <taxon>Plagiorchiida</taxon>
        <taxon>Troglotremata</taxon>
        <taxon>Troglotrematidae</taxon>
        <taxon>Paragonimus</taxon>
    </lineage>
</organism>
<dbReference type="Proteomes" id="UP000324629">
    <property type="component" value="Unassembled WGS sequence"/>
</dbReference>
<keyword evidence="1" id="KW-1133">Transmembrane helix</keyword>
<reference evidence="2 3" key="1">
    <citation type="journal article" date="2019" name="Gigascience">
        <title>Whole-genome sequence of the oriental lung fluke Paragonimus westermani.</title>
        <authorList>
            <person name="Oey H."/>
            <person name="Zakrzewski M."/>
            <person name="Narain K."/>
            <person name="Devi K.R."/>
            <person name="Agatsuma T."/>
            <person name="Nawaratna S."/>
            <person name="Gobert G.N."/>
            <person name="Jones M.K."/>
            <person name="Ragan M.A."/>
            <person name="McManus D.P."/>
            <person name="Krause L."/>
        </authorList>
    </citation>
    <scope>NUCLEOTIDE SEQUENCE [LARGE SCALE GENOMIC DNA]</scope>
    <source>
        <strain evidence="2 3">IND2009</strain>
    </source>
</reference>
<keyword evidence="1" id="KW-0812">Transmembrane</keyword>